<dbReference type="Proteomes" id="UP001381693">
    <property type="component" value="Unassembled WGS sequence"/>
</dbReference>
<protein>
    <submittedName>
        <fullName evidence="2">Uncharacterized protein</fullName>
    </submittedName>
</protein>
<dbReference type="AlphaFoldDB" id="A0AAN8XA86"/>
<name>A0AAN8XA86_HALRR</name>
<evidence type="ECO:0000313" key="3">
    <source>
        <dbReference type="Proteomes" id="UP001381693"/>
    </source>
</evidence>
<proteinExistence type="predicted"/>
<dbReference type="EMBL" id="JAXCGZ010011425">
    <property type="protein sequence ID" value="KAK7074869.1"/>
    <property type="molecule type" value="Genomic_DNA"/>
</dbReference>
<feature type="chain" id="PRO_5042877870" evidence="1">
    <location>
        <begin position="23"/>
        <end position="687"/>
    </location>
</feature>
<comment type="caution">
    <text evidence="2">The sequence shown here is derived from an EMBL/GenBank/DDBJ whole genome shotgun (WGS) entry which is preliminary data.</text>
</comment>
<keyword evidence="1" id="KW-0732">Signal</keyword>
<evidence type="ECO:0000313" key="2">
    <source>
        <dbReference type="EMBL" id="KAK7074869.1"/>
    </source>
</evidence>
<evidence type="ECO:0000256" key="1">
    <source>
        <dbReference type="SAM" id="SignalP"/>
    </source>
</evidence>
<gene>
    <name evidence="2" type="ORF">SK128_024608</name>
</gene>
<sequence>MAANWALLPLLFIHSFLYGVYGYNISITASPFPSTLDFGEEIVPEATISIPAGYVAEEIGIEAFIYNTTRFVVFVWPGSLDTQGLTVANGTNLTRNTSEVMEEVYDGLYHSLGSVTNPGATDVDIKMNFSLAVVNKVNTSSVISGRIGTGAYISNTGIYVTSTELSSTLQISSSLPTYTGGITCSPSSVEIDYFTLCNATFTSSSRYSSPVIITVYVGNSGALQPNTVSIGNIQEMERSGKHLMIPADFRRNITYNAVSDGYNTSVSLSIGHVVKPDGDGTLVVEFIMAAKNDDSYVGQSILMKAGITCDGVLGGTVSGSVPTVAKTLTQQQLEESMVDVQLLDTAIRPGSIFRYNITIDLKGKTDKYKMYFDAEPSDPAVAICAMSPIYHEWNTPHILPKVTDQTYVLGYSIYNTLQNVDPDYAKVQYIVASKFHGAIDDSGSIVFKLENGAALPSLGSVTIQNLTSPIPSFTASTTEVSWNTLEPNRAVAMRVRLSLEKDTDFNNFRFFGITINNTASEFPIMVCNSFLADVNENLPCLQPQIGSLENNTQYFRSMTPPENVNFSSFPDSLDITFESINSLSAADGEMLFEIHLTFPWGVPEIEVPSNDINTTDRPLLYHFGVQVGEALIWTDFVNLTFGNHMYRQSHQLGSHPITGPDLYLKYKHAQGDTYENAPLQLEAVIQL</sequence>
<accession>A0AAN8XA86</accession>
<reference evidence="2 3" key="1">
    <citation type="submission" date="2023-11" db="EMBL/GenBank/DDBJ databases">
        <title>Halocaridina rubra genome assembly.</title>
        <authorList>
            <person name="Smith C."/>
        </authorList>
    </citation>
    <scope>NUCLEOTIDE SEQUENCE [LARGE SCALE GENOMIC DNA]</scope>
    <source>
        <strain evidence="2">EP-1</strain>
        <tissue evidence="2">Whole</tissue>
    </source>
</reference>
<keyword evidence="3" id="KW-1185">Reference proteome</keyword>
<feature type="signal peptide" evidence="1">
    <location>
        <begin position="1"/>
        <end position="22"/>
    </location>
</feature>
<organism evidence="2 3">
    <name type="scientific">Halocaridina rubra</name>
    <name type="common">Hawaiian red shrimp</name>
    <dbReference type="NCBI Taxonomy" id="373956"/>
    <lineage>
        <taxon>Eukaryota</taxon>
        <taxon>Metazoa</taxon>
        <taxon>Ecdysozoa</taxon>
        <taxon>Arthropoda</taxon>
        <taxon>Crustacea</taxon>
        <taxon>Multicrustacea</taxon>
        <taxon>Malacostraca</taxon>
        <taxon>Eumalacostraca</taxon>
        <taxon>Eucarida</taxon>
        <taxon>Decapoda</taxon>
        <taxon>Pleocyemata</taxon>
        <taxon>Caridea</taxon>
        <taxon>Atyoidea</taxon>
        <taxon>Atyidae</taxon>
        <taxon>Halocaridina</taxon>
    </lineage>
</organism>